<dbReference type="Proteomes" id="UP000077154">
    <property type="component" value="Unassembled WGS sequence"/>
</dbReference>
<dbReference type="InterPro" id="IPR004875">
    <property type="entry name" value="DDE_SF_endonuclease_dom"/>
</dbReference>
<dbReference type="AlphaFoldDB" id="A0A2P6FGF8"/>
<accession>A0A2P6FGF8</accession>
<gene>
    <name evidence="3" type="ORF">VC83_09582</name>
</gene>
<evidence type="ECO:0000259" key="2">
    <source>
        <dbReference type="PROSITE" id="PS51253"/>
    </source>
</evidence>
<evidence type="ECO:0000256" key="1">
    <source>
        <dbReference type="ARBA" id="ARBA00023125"/>
    </source>
</evidence>
<dbReference type="GO" id="GO:0003677">
    <property type="term" value="F:DNA binding"/>
    <property type="evidence" value="ECO:0007669"/>
    <property type="project" value="UniProtKB-KW"/>
</dbReference>
<dbReference type="GeneID" id="36292612"/>
<proteinExistence type="predicted"/>
<dbReference type="EMBL" id="KV441386">
    <property type="protein sequence ID" value="PQM43455.1"/>
    <property type="molecule type" value="Genomic_DNA"/>
</dbReference>
<sequence length="434" mass="49020">MVRCKSLGVAERETLIAQAVLDVQSKKYKSAYHAEKVLGLPKSSVTRRVNGGLTRSQARQKQQNLSGAQEQILLKWIKNLTISGYSPGHQLLKEIAEELRSHRSLNFDDATPNLLLPQPRFSLGRDWVPRFIQRHPHLQVAIGRRIETVRMDGATKPVLTAWFNAYTKVVQEFGITQENTYNMDESGFSIGTMESTRIILDSTLRTKHQAHPGRQEWVSMVECICADGTILPPLGIFKGKNFLQSWIPPAVIDQWFFSANTKGWTSNLHGLEWLKRIFEPTTRTKADGQHRLLICDGHDSHISGSFIAHCMQNHIVLLILPPHTSHLLQPLDVAIFGPLKKRLTAALSPLNQAQLARIRSMNGWRHTSRHGLMYATIRTLSQHTVALACFLLIPSEHCVRCSMLNHQSRLTDQKHHISMIFLTESLSTAPPQMG</sequence>
<dbReference type="PANTHER" id="PTHR19303">
    <property type="entry name" value="TRANSPOSON"/>
    <property type="match status" value="1"/>
</dbReference>
<name>A0A2P6FGF8_9PEZI</name>
<dbReference type="Pfam" id="PF03184">
    <property type="entry name" value="DDE_1"/>
    <property type="match status" value="1"/>
</dbReference>
<dbReference type="Gene3D" id="3.30.420.10">
    <property type="entry name" value="Ribonuclease H-like superfamily/Ribonuclease H"/>
    <property type="match status" value="1"/>
</dbReference>
<organism evidence="3">
    <name type="scientific">Pseudogymnoascus destructans</name>
    <dbReference type="NCBI Taxonomy" id="655981"/>
    <lineage>
        <taxon>Eukaryota</taxon>
        <taxon>Fungi</taxon>
        <taxon>Dikarya</taxon>
        <taxon>Ascomycota</taxon>
        <taxon>Pezizomycotina</taxon>
        <taxon>Leotiomycetes</taxon>
        <taxon>Thelebolales</taxon>
        <taxon>Thelebolaceae</taxon>
        <taxon>Pseudogymnoascus</taxon>
    </lineage>
</organism>
<dbReference type="GO" id="GO:0005634">
    <property type="term" value="C:nucleus"/>
    <property type="evidence" value="ECO:0007669"/>
    <property type="project" value="TreeGrafter"/>
</dbReference>
<dbReference type="VEuPathDB" id="FungiDB:GMDG_08687"/>
<dbReference type="PROSITE" id="PS51253">
    <property type="entry name" value="HTH_CENPB"/>
    <property type="match status" value="1"/>
</dbReference>
<dbReference type="PANTHER" id="PTHR19303:SF74">
    <property type="entry name" value="POGO TRANSPOSABLE ELEMENT WITH KRAB DOMAIN"/>
    <property type="match status" value="1"/>
</dbReference>
<dbReference type="RefSeq" id="XP_024328763.1">
    <property type="nucleotide sequence ID" value="XM_024472995.1"/>
</dbReference>
<feature type="domain" description="HTH CENPB-type" evidence="2">
    <location>
        <begin position="57"/>
        <end position="141"/>
    </location>
</feature>
<dbReference type="InterPro" id="IPR036397">
    <property type="entry name" value="RNaseH_sf"/>
</dbReference>
<keyword evidence="1" id="KW-0238">DNA-binding</keyword>
<dbReference type="InterPro" id="IPR050863">
    <property type="entry name" value="CenT-Element_Derived"/>
</dbReference>
<dbReference type="Pfam" id="PF03221">
    <property type="entry name" value="HTH_Tnp_Tc5"/>
    <property type="match status" value="1"/>
</dbReference>
<evidence type="ECO:0000313" key="3">
    <source>
        <dbReference type="EMBL" id="PQM43455.1"/>
    </source>
</evidence>
<reference evidence="3" key="1">
    <citation type="submission" date="2016-03" db="EMBL/GenBank/DDBJ databases">
        <title>Updated assembly of Pseudogymnoascus destructans, the fungus causing white-nose syndrome of bats.</title>
        <authorList>
            <person name="Palmer J.M."/>
            <person name="Drees K.P."/>
            <person name="Foster J.T."/>
            <person name="Lindner D.L."/>
        </authorList>
    </citation>
    <scope>NUCLEOTIDE SEQUENCE [LARGE SCALE GENOMIC DNA]</scope>
    <source>
        <strain evidence="3">20631-21</strain>
    </source>
</reference>
<dbReference type="OrthoDB" id="3439594at2759"/>
<dbReference type="InterPro" id="IPR006600">
    <property type="entry name" value="HTH_CenpB_DNA-bd_dom"/>
</dbReference>
<protein>
    <recommendedName>
        <fullName evidence="2">HTH CENPB-type domain-containing protein</fullName>
    </recommendedName>
</protein>